<dbReference type="STRING" id="410359.Pcal_0773"/>
<keyword evidence="1" id="KW-0378">Hydrolase</keyword>
<keyword evidence="2" id="KW-0720">Serine protease</keyword>
<dbReference type="eggNOG" id="arCOG01646">
    <property type="taxonomic scope" value="Archaea"/>
</dbReference>
<dbReference type="ESTHER" id="pyrcj-a3mu82">
    <property type="family name" value="Prolyl_oligopeptidase_S9"/>
</dbReference>
<dbReference type="KEGG" id="pcl:Pcal_0773"/>
<dbReference type="Pfam" id="PF07676">
    <property type="entry name" value="PD40"/>
    <property type="match status" value="1"/>
</dbReference>
<dbReference type="PANTHER" id="PTHR42776:SF27">
    <property type="entry name" value="DIPEPTIDYL PEPTIDASE FAMILY MEMBER 6"/>
    <property type="match status" value="1"/>
</dbReference>
<dbReference type="HOGENOM" id="CLU_008615_3_2_2"/>
<dbReference type="Proteomes" id="UP000001431">
    <property type="component" value="Chromosome"/>
</dbReference>
<organism evidence="4 5">
    <name type="scientific">Pyrobaculum calidifontis (strain DSM 21063 / JCM 11548 / VA1)</name>
    <dbReference type="NCBI Taxonomy" id="410359"/>
    <lineage>
        <taxon>Archaea</taxon>
        <taxon>Thermoproteota</taxon>
        <taxon>Thermoprotei</taxon>
        <taxon>Thermoproteales</taxon>
        <taxon>Thermoproteaceae</taxon>
        <taxon>Pyrobaculum</taxon>
    </lineage>
</organism>
<dbReference type="AlphaFoldDB" id="A3MU82"/>
<dbReference type="Gene3D" id="2.120.10.30">
    <property type="entry name" value="TolB, C-terminal domain"/>
    <property type="match status" value="1"/>
</dbReference>
<dbReference type="EMBL" id="CP000561">
    <property type="protein sequence ID" value="ABO08199.1"/>
    <property type="molecule type" value="Genomic_DNA"/>
</dbReference>
<dbReference type="InterPro" id="IPR002470">
    <property type="entry name" value="Peptidase_S9A"/>
</dbReference>
<evidence type="ECO:0000313" key="5">
    <source>
        <dbReference type="Proteomes" id="UP000001431"/>
    </source>
</evidence>
<dbReference type="GO" id="GO:0006508">
    <property type="term" value="P:proteolysis"/>
    <property type="evidence" value="ECO:0007669"/>
    <property type="project" value="InterPro"/>
</dbReference>
<sequence length="571" mass="63859">MEWLVKRALSIRSATSPRFGPRGEVYYLSDVTGQMQLWVNKSGVHDVVLPWDGRVGDYRVAPDGALALAADQNGDEKWRIYIAVGNDVVPVSTEGVNSLGAFSPDGRRLAFTSTRDDPQNFHLYIYDRESGETKLALQLAGINVVEEWNEAGIFITHYETNFDSTILWYKDGEVRELTKHEGEALNYSPRLVGERLYFLTNMAWEYVGVAAMNLSTGEWKYVVQLDRDVEHFDVDGGYMAFTLNEGGASGLYFMHLPSALTHRAAIPTGVITALQYRGGKALFSLSSINKGHEVYLYQGAVRQITSSPKYGTPLDAIPEPRIVQYQSHDGLKIYANIYNPPGEARGVVVYLHGGPESQDRPEFKPLVAALLLAGYVVAAPNYRGSTGFGKTFIHLDDVEKRWDAIKDVEAFAKWLQSEGIAKEKPCVLGGSYGGYLTLMALATAPDLWACGVEMVGIFNLVTFLEKTAPWRRKYRETEYGSLEKHRDLLLQLSPITHAEKIKPPLMVIHGANDIRVPVYEAEQLAQRLRELGREVKLVILPDEGHGIAKVENRVRVYTEVIRFIGENLRRG</sequence>
<dbReference type="SUPFAM" id="SSF53474">
    <property type="entry name" value="alpha/beta-Hydrolases"/>
    <property type="match status" value="1"/>
</dbReference>
<feature type="domain" description="Peptidase S9 prolyl oligopeptidase catalytic" evidence="3">
    <location>
        <begin position="367"/>
        <end position="568"/>
    </location>
</feature>
<dbReference type="GO" id="GO:0004252">
    <property type="term" value="F:serine-type endopeptidase activity"/>
    <property type="evidence" value="ECO:0007669"/>
    <property type="project" value="InterPro"/>
</dbReference>
<evidence type="ECO:0000259" key="3">
    <source>
        <dbReference type="Pfam" id="PF00326"/>
    </source>
</evidence>
<dbReference type="Pfam" id="PF00326">
    <property type="entry name" value="Peptidase_S9"/>
    <property type="match status" value="1"/>
</dbReference>
<reference evidence="4" key="1">
    <citation type="submission" date="2007-02" db="EMBL/GenBank/DDBJ databases">
        <title>Complete sequence of Pyrobaculum calidifontis JCM 11548.</title>
        <authorList>
            <consortium name="US DOE Joint Genome Institute"/>
            <person name="Copeland A."/>
            <person name="Lucas S."/>
            <person name="Lapidus A."/>
            <person name="Barry K."/>
            <person name="Glavina del Rio T."/>
            <person name="Dalin E."/>
            <person name="Tice H."/>
            <person name="Pitluck S."/>
            <person name="Chain P."/>
            <person name="Malfatti S."/>
            <person name="Shin M."/>
            <person name="Vergez L."/>
            <person name="Schmutz J."/>
            <person name="Larimer F."/>
            <person name="Land M."/>
            <person name="Hauser L."/>
            <person name="Kyrpides N."/>
            <person name="Mikhailova N."/>
            <person name="Cozen A.E."/>
            <person name="Fitz-Gibbon S.T."/>
            <person name="House C.H."/>
            <person name="Saltikov C."/>
            <person name="Lowe T.M."/>
            <person name="Richardson P."/>
        </authorList>
    </citation>
    <scope>NUCLEOTIDE SEQUENCE [LARGE SCALE GENOMIC DNA]</scope>
    <source>
        <strain evidence="4">JCM 11548</strain>
    </source>
</reference>
<evidence type="ECO:0000256" key="2">
    <source>
        <dbReference type="ARBA" id="ARBA00022825"/>
    </source>
</evidence>
<dbReference type="InterPro" id="IPR029058">
    <property type="entry name" value="AB_hydrolase_fold"/>
</dbReference>
<dbReference type="InterPro" id="IPR011042">
    <property type="entry name" value="6-blade_b-propeller_TolB-like"/>
</dbReference>
<keyword evidence="5" id="KW-1185">Reference proteome</keyword>
<accession>A3MU82</accession>
<dbReference type="PANTHER" id="PTHR42776">
    <property type="entry name" value="SERINE PEPTIDASE S9 FAMILY MEMBER"/>
    <property type="match status" value="1"/>
</dbReference>
<gene>
    <name evidence="4" type="ordered locus">Pcal_0773</name>
</gene>
<dbReference type="SUPFAM" id="SSF69304">
    <property type="entry name" value="Tricorn protease N-terminal domain"/>
    <property type="match status" value="1"/>
</dbReference>
<dbReference type="InterPro" id="IPR001375">
    <property type="entry name" value="Peptidase_S9_cat"/>
</dbReference>
<dbReference type="PRINTS" id="PR00862">
    <property type="entry name" value="PROLIGOPTASE"/>
</dbReference>
<proteinExistence type="predicted"/>
<dbReference type="OrthoDB" id="31240at2157"/>
<name>A3MU82_PYRCJ</name>
<evidence type="ECO:0000256" key="1">
    <source>
        <dbReference type="ARBA" id="ARBA00022801"/>
    </source>
</evidence>
<dbReference type="GeneID" id="4909565"/>
<dbReference type="Gene3D" id="3.40.50.1820">
    <property type="entry name" value="alpha/beta hydrolase"/>
    <property type="match status" value="1"/>
</dbReference>
<protein>
    <submittedName>
        <fullName evidence="4">Peptidase S9, prolyl oligopeptidase active site domain protein</fullName>
    </submittedName>
</protein>
<dbReference type="InterPro" id="IPR011659">
    <property type="entry name" value="WD40"/>
</dbReference>
<keyword evidence="2" id="KW-0645">Protease</keyword>
<dbReference type="RefSeq" id="WP_011849457.1">
    <property type="nucleotide sequence ID" value="NC_009073.1"/>
</dbReference>
<evidence type="ECO:0000313" key="4">
    <source>
        <dbReference type="EMBL" id="ABO08199.1"/>
    </source>
</evidence>